<reference evidence="7" key="1">
    <citation type="submission" date="2016-10" db="EMBL/GenBank/DDBJ databases">
        <authorList>
            <person name="Benchimol M."/>
            <person name="Almeida L.G."/>
            <person name="Vasconcelos A.T."/>
            <person name="Perreira-Neves A."/>
            <person name="Rosa I.A."/>
            <person name="Tasca T."/>
            <person name="Bogo M.R."/>
            <person name="de Souza W."/>
        </authorList>
    </citation>
    <scope>NUCLEOTIDE SEQUENCE [LARGE SCALE GENOMIC DNA]</scope>
    <source>
        <strain evidence="7">K</strain>
    </source>
</reference>
<dbReference type="InterPro" id="IPR000719">
    <property type="entry name" value="Prot_kinase_dom"/>
</dbReference>
<evidence type="ECO:0000256" key="5">
    <source>
        <dbReference type="RuleBase" id="RU000304"/>
    </source>
</evidence>
<dbReference type="InterPro" id="IPR011009">
    <property type="entry name" value="Kinase-like_dom_sf"/>
</dbReference>
<dbReference type="PANTHER" id="PTHR11909">
    <property type="entry name" value="CASEIN KINASE-RELATED"/>
    <property type="match status" value="1"/>
</dbReference>
<dbReference type="Proteomes" id="UP000179807">
    <property type="component" value="Unassembled WGS sequence"/>
</dbReference>
<dbReference type="OrthoDB" id="5979581at2759"/>
<dbReference type="PROSITE" id="PS00107">
    <property type="entry name" value="PROTEIN_KINASE_ATP"/>
    <property type="match status" value="1"/>
</dbReference>
<dbReference type="RefSeq" id="XP_068350974.1">
    <property type="nucleotide sequence ID" value="XM_068494776.1"/>
</dbReference>
<evidence type="ECO:0000256" key="3">
    <source>
        <dbReference type="ARBA" id="ARBA00022840"/>
    </source>
</evidence>
<proteinExistence type="inferred from homology"/>
<keyword evidence="5" id="KW-0723">Serine/threonine-protein kinase</keyword>
<evidence type="ECO:0000256" key="4">
    <source>
        <dbReference type="PROSITE-ProRule" id="PRU10141"/>
    </source>
</evidence>
<evidence type="ECO:0000259" key="6">
    <source>
        <dbReference type="PROSITE" id="PS50011"/>
    </source>
</evidence>
<dbReference type="InterPro" id="IPR008271">
    <property type="entry name" value="Ser/Thr_kinase_AS"/>
</dbReference>
<keyword evidence="7" id="KW-0808">Transferase</keyword>
<evidence type="ECO:0000256" key="1">
    <source>
        <dbReference type="ARBA" id="ARBA00012513"/>
    </source>
</evidence>
<evidence type="ECO:0000313" key="8">
    <source>
        <dbReference type="Proteomes" id="UP000179807"/>
    </source>
</evidence>
<keyword evidence="3 4" id="KW-0067">ATP-binding</keyword>
<dbReference type="Gene3D" id="1.10.510.10">
    <property type="entry name" value="Transferase(Phosphotransferase) domain 1"/>
    <property type="match status" value="1"/>
</dbReference>
<dbReference type="InterPro" id="IPR050235">
    <property type="entry name" value="CK1_Ser-Thr_kinase"/>
</dbReference>
<dbReference type="AlphaFoldDB" id="A0A1J4JJV4"/>
<keyword evidence="8" id="KW-1185">Reference proteome</keyword>
<dbReference type="GO" id="GO:0004674">
    <property type="term" value="F:protein serine/threonine kinase activity"/>
    <property type="evidence" value="ECO:0007669"/>
    <property type="project" value="UniProtKB-KW"/>
</dbReference>
<feature type="binding site" evidence="4">
    <location>
        <position position="38"/>
    </location>
    <ligand>
        <name>ATP</name>
        <dbReference type="ChEBI" id="CHEBI:30616"/>
    </ligand>
</feature>
<dbReference type="InterPro" id="IPR017441">
    <property type="entry name" value="Protein_kinase_ATP_BS"/>
</dbReference>
<evidence type="ECO:0000256" key="2">
    <source>
        <dbReference type="ARBA" id="ARBA00022741"/>
    </source>
</evidence>
<gene>
    <name evidence="7" type="ORF">TRFO_09273</name>
</gene>
<accession>A0A1J4JJV4</accession>
<dbReference type="SUPFAM" id="SSF56112">
    <property type="entry name" value="Protein kinase-like (PK-like)"/>
    <property type="match status" value="1"/>
</dbReference>
<name>A0A1J4JJV4_9EUKA</name>
<keyword evidence="7" id="KW-0418">Kinase</keyword>
<feature type="domain" description="Protein kinase" evidence="6">
    <location>
        <begin position="9"/>
        <end position="270"/>
    </location>
</feature>
<sequence>MDPTFFEGYTIKHKLGSGGYGDIFSVKSRNEKKLYALKTEHLDSPNRVMKNEIRMLKQLPDLPIFPKIIKSGKTSGLNYFVMPLYGPSLSIIRHNLEGGSFSLPTLLYVAKETFTIIEILHQQGIVHCDVKPSNFLLNQVEYGGLVLIDFGLSSKFIDSNHNHITNQNSNGFRGTMKYASINVHKMIEPTRRDDIISWFYSIIELFKGKLPWKDVQDSNLSMSCKASISIEKLCSGLPRQMKIIWEKIKDLEFDEEPDYNGIRIELDEAISENGINLPFELDWESHNQIIKQLSPHPELFDKECYQNYMSKESNKKKSCFIY</sequence>
<dbReference type="GeneID" id="94829480"/>
<dbReference type="VEuPathDB" id="TrichDB:TRFO_09273"/>
<protein>
    <recommendedName>
        <fullName evidence="1">non-specific serine/threonine protein kinase</fullName>
        <ecNumber evidence="1">2.7.11.1</ecNumber>
    </recommendedName>
</protein>
<dbReference type="GO" id="GO:0005524">
    <property type="term" value="F:ATP binding"/>
    <property type="evidence" value="ECO:0007669"/>
    <property type="project" value="UniProtKB-UniRule"/>
</dbReference>
<dbReference type="EC" id="2.7.11.1" evidence="1"/>
<dbReference type="SMART" id="SM00220">
    <property type="entry name" value="S_TKc"/>
    <property type="match status" value="1"/>
</dbReference>
<dbReference type="Pfam" id="PF00069">
    <property type="entry name" value="Pkinase"/>
    <property type="match status" value="1"/>
</dbReference>
<organism evidence="7 8">
    <name type="scientific">Tritrichomonas foetus</name>
    <dbReference type="NCBI Taxonomy" id="1144522"/>
    <lineage>
        <taxon>Eukaryota</taxon>
        <taxon>Metamonada</taxon>
        <taxon>Parabasalia</taxon>
        <taxon>Tritrichomonadida</taxon>
        <taxon>Tritrichomonadidae</taxon>
        <taxon>Tritrichomonas</taxon>
    </lineage>
</organism>
<dbReference type="PROSITE" id="PS50011">
    <property type="entry name" value="PROTEIN_KINASE_DOM"/>
    <property type="match status" value="1"/>
</dbReference>
<comment type="caution">
    <text evidence="7">The sequence shown here is derived from an EMBL/GenBank/DDBJ whole genome shotgun (WGS) entry which is preliminary data.</text>
</comment>
<comment type="similarity">
    <text evidence="5">Belongs to the protein kinase superfamily.</text>
</comment>
<dbReference type="EMBL" id="MLAK01001093">
    <property type="protein sequence ID" value="OHS97837.1"/>
    <property type="molecule type" value="Genomic_DNA"/>
</dbReference>
<keyword evidence="2 4" id="KW-0547">Nucleotide-binding</keyword>
<dbReference type="PROSITE" id="PS00108">
    <property type="entry name" value="PROTEIN_KINASE_ST"/>
    <property type="match status" value="1"/>
</dbReference>
<evidence type="ECO:0000313" key="7">
    <source>
        <dbReference type="EMBL" id="OHS97837.1"/>
    </source>
</evidence>